<protein>
    <submittedName>
        <fullName evidence="1">Uncharacterized protein</fullName>
    </submittedName>
</protein>
<accession>A0A085MR89</accession>
<reference evidence="1" key="1">
    <citation type="journal article" date="2014" name="Nat. Genet.">
        <title>Genome and transcriptome of the porcine whipworm Trichuris suis.</title>
        <authorList>
            <person name="Jex A.R."/>
            <person name="Nejsum P."/>
            <person name="Schwarz E.M."/>
            <person name="Hu L."/>
            <person name="Young N.D."/>
            <person name="Hall R.S."/>
            <person name="Korhonen P.K."/>
            <person name="Liao S."/>
            <person name="Thamsborg S."/>
            <person name="Xia J."/>
            <person name="Xu P."/>
            <person name="Wang S."/>
            <person name="Scheerlinck J.P."/>
            <person name="Hofmann A."/>
            <person name="Sternberg P.W."/>
            <person name="Wang J."/>
            <person name="Gasser R.B."/>
        </authorList>
    </citation>
    <scope>NUCLEOTIDE SEQUENCE [LARGE SCALE GENOMIC DNA]</scope>
    <source>
        <strain evidence="1">DCEP-RM93F</strain>
    </source>
</reference>
<gene>
    <name evidence="1" type="ORF">M514_28087</name>
</gene>
<evidence type="ECO:0000313" key="1">
    <source>
        <dbReference type="EMBL" id="KFD59735.1"/>
    </source>
</evidence>
<dbReference type="Proteomes" id="UP000030758">
    <property type="component" value="Unassembled WGS sequence"/>
</dbReference>
<sequence length="112" mass="12693">MGQNPEGSKSRIGRKCTNGGFVTRGLQCSADNELCNGVNCCDIGRVWINSTKQLKKQKHELLMQWINGGTEAMNREHKYSLENGIATHYFWNSRRHAVAVLMRALYPVDRVP</sequence>
<dbReference type="EMBL" id="KL367750">
    <property type="protein sequence ID" value="KFD59735.1"/>
    <property type="molecule type" value="Genomic_DNA"/>
</dbReference>
<dbReference type="AlphaFoldDB" id="A0A085MR89"/>
<organism evidence="1">
    <name type="scientific">Trichuris suis</name>
    <name type="common">pig whipworm</name>
    <dbReference type="NCBI Taxonomy" id="68888"/>
    <lineage>
        <taxon>Eukaryota</taxon>
        <taxon>Metazoa</taxon>
        <taxon>Ecdysozoa</taxon>
        <taxon>Nematoda</taxon>
        <taxon>Enoplea</taxon>
        <taxon>Dorylaimia</taxon>
        <taxon>Trichinellida</taxon>
        <taxon>Trichuridae</taxon>
        <taxon>Trichuris</taxon>
    </lineage>
</organism>
<proteinExistence type="predicted"/>
<name>A0A085MR89_9BILA</name>